<proteinExistence type="predicted"/>
<keyword evidence="3" id="KW-1185">Reference proteome</keyword>
<evidence type="ECO:0000313" key="2">
    <source>
        <dbReference type="EMBL" id="KAK0736501.1"/>
    </source>
</evidence>
<feature type="signal peptide" evidence="1">
    <location>
        <begin position="1"/>
        <end position="19"/>
    </location>
</feature>
<comment type="caution">
    <text evidence="2">The sequence shown here is derived from an EMBL/GenBank/DDBJ whole genome shotgun (WGS) entry which is preliminary data.</text>
</comment>
<accession>A0AA40BLL0</accession>
<reference evidence="2" key="1">
    <citation type="submission" date="2023-06" db="EMBL/GenBank/DDBJ databases">
        <title>Genome-scale phylogeny and comparative genomics of the fungal order Sordariales.</title>
        <authorList>
            <consortium name="Lawrence Berkeley National Laboratory"/>
            <person name="Hensen N."/>
            <person name="Bonometti L."/>
            <person name="Westerberg I."/>
            <person name="Brannstrom I.O."/>
            <person name="Guillou S."/>
            <person name="Cros-Aarteil S."/>
            <person name="Calhoun S."/>
            <person name="Haridas S."/>
            <person name="Kuo A."/>
            <person name="Mondo S."/>
            <person name="Pangilinan J."/>
            <person name="Riley R."/>
            <person name="Labutti K."/>
            <person name="Andreopoulos B."/>
            <person name="Lipzen A."/>
            <person name="Chen C."/>
            <person name="Yanf M."/>
            <person name="Daum C."/>
            <person name="Ng V."/>
            <person name="Clum A."/>
            <person name="Steindorff A."/>
            <person name="Ohm R."/>
            <person name="Martin F."/>
            <person name="Silar P."/>
            <person name="Natvig D."/>
            <person name="Lalanne C."/>
            <person name="Gautier V."/>
            <person name="Ament-Velasquez S.L."/>
            <person name="Kruys A."/>
            <person name="Hutchinson M.I."/>
            <person name="Powell A.J."/>
            <person name="Barry K."/>
            <person name="Miller A.N."/>
            <person name="Grigoriev I.V."/>
            <person name="Debuchy R."/>
            <person name="Gladieux P."/>
            <person name="Thoren M.H."/>
            <person name="Johannesson H."/>
        </authorList>
    </citation>
    <scope>NUCLEOTIDE SEQUENCE</scope>
    <source>
        <strain evidence="2">CBS 540.89</strain>
    </source>
</reference>
<protein>
    <submittedName>
        <fullName evidence="2">Uncharacterized protein</fullName>
    </submittedName>
</protein>
<evidence type="ECO:0000256" key="1">
    <source>
        <dbReference type="SAM" id="SignalP"/>
    </source>
</evidence>
<organism evidence="2 3">
    <name type="scientific">Apiosordaria backusii</name>
    <dbReference type="NCBI Taxonomy" id="314023"/>
    <lineage>
        <taxon>Eukaryota</taxon>
        <taxon>Fungi</taxon>
        <taxon>Dikarya</taxon>
        <taxon>Ascomycota</taxon>
        <taxon>Pezizomycotina</taxon>
        <taxon>Sordariomycetes</taxon>
        <taxon>Sordariomycetidae</taxon>
        <taxon>Sordariales</taxon>
        <taxon>Lasiosphaeriaceae</taxon>
        <taxon>Apiosordaria</taxon>
    </lineage>
</organism>
<dbReference type="EMBL" id="JAUKTV010000006">
    <property type="protein sequence ID" value="KAK0736501.1"/>
    <property type="molecule type" value="Genomic_DNA"/>
</dbReference>
<feature type="chain" id="PRO_5041329411" evidence="1">
    <location>
        <begin position="20"/>
        <end position="128"/>
    </location>
</feature>
<gene>
    <name evidence="2" type="ORF">B0T21DRAFT_348557</name>
</gene>
<dbReference type="Proteomes" id="UP001172159">
    <property type="component" value="Unassembled WGS sequence"/>
</dbReference>
<evidence type="ECO:0000313" key="3">
    <source>
        <dbReference type="Proteomes" id="UP001172159"/>
    </source>
</evidence>
<dbReference type="AlphaFoldDB" id="A0AA40BLL0"/>
<name>A0AA40BLL0_9PEZI</name>
<sequence length="128" mass="14920">MMLMAGLLLYCCWVAGADGLYDHYECPASCARMGPRGGQPLQWMIVSFVFVIRGYSEWVFLLWWTFQAKWIGSKWRVRIVDEQGIGNDNWRKLPRWKRCWSPTPSAGTVHLFSSPTKYELNLRSLLDL</sequence>
<keyword evidence="1" id="KW-0732">Signal</keyword>